<dbReference type="GO" id="GO:0160106">
    <property type="term" value="F:tRNA (adenine(9)-N1)-methyltransferase activity"/>
    <property type="evidence" value="ECO:0007669"/>
    <property type="project" value="UniProtKB-EC"/>
</dbReference>
<dbReference type="SMR" id="A0A6P3VLH8"/>
<dbReference type="GO" id="GO:0097745">
    <property type="term" value="P:mitochondrial tRNA 5'-end processing"/>
    <property type="evidence" value="ECO:0007669"/>
    <property type="project" value="TreeGrafter"/>
</dbReference>
<dbReference type="GeneID" id="105893245"/>
<dbReference type="PANTHER" id="PTHR13563:SF5">
    <property type="entry name" value="TRNA METHYLTRANSFERASE 10 HOMOLOG C"/>
    <property type="match status" value="1"/>
</dbReference>
<dbReference type="EC" id="2.1.1.221" evidence="3"/>
<dbReference type="FunFam" id="3.40.1280.30:FF:000003">
    <property type="entry name" value="tRNA methyltransferase 10C, mitochondrial RNase P subunit"/>
    <property type="match status" value="1"/>
</dbReference>
<dbReference type="GO" id="GO:0005739">
    <property type="term" value="C:mitochondrion"/>
    <property type="evidence" value="ECO:0007669"/>
    <property type="project" value="UniProtKB-SubCell"/>
</dbReference>
<evidence type="ECO:0000256" key="16">
    <source>
        <dbReference type="ARBA" id="ARBA00033019"/>
    </source>
</evidence>
<keyword evidence="7" id="KW-0949">S-adenosyl-L-methionine</keyword>
<protein>
    <recommendedName>
        <fullName evidence="4">tRNA methyltransferase 10 homolog C</fullName>
        <ecNumber evidence="2">2.1.1.218</ecNumber>
        <ecNumber evidence="3">2.1.1.221</ecNumber>
    </recommendedName>
    <alternativeName>
        <fullName evidence="14">Mitochondrial ribonuclease P protein 1</fullName>
    </alternativeName>
    <alternativeName>
        <fullName evidence="13">RNA (guanine-9-)-methyltransferase domain-containing protein 1</fullName>
    </alternativeName>
    <alternativeName>
        <fullName evidence="15">mRNA methyladenosine-N(1)-methyltransferase</fullName>
    </alternativeName>
    <alternativeName>
        <fullName evidence="16">tRNA (adenine(9)-N(1))-methyltransferase</fullName>
    </alternativeName>
    <alternativeName>
        <fullName evidence="12">tRNA (guanine(9)-N(1))-methyltransferase</fullName>
    </alternativeName>
</protein>
<proteinExistence type="predicted"/>
<feature type="region of interest" description="Disordered" evidence="20">
    <location>
        <begin position="167"/>
        <end position="191"/>
    </location>
</feature>
<feature type="domain" description="SAM-dependent MTase TRM10-type" evidence="21">
    <location>
        <begin position="212"/>
        <end position="405"/>
    </location>
</feature>
<evidence type="ECO:0000256" key="6">
    <source>
        <dbReference type="ARBA" id="ARBA00022679"/>
    </source>
</evidence>
<keyword evidence="6" id="KW-0808">Transferase</keyword>
<feature type="compositionally biased region" description="Basic and acidic residues" evidence="20">
    <location>
        <begin position="167"/>
        <end position="184"/>
    </location>
</feature>
<dbReference type="PROSITE" id="PS51675">
    <property type="entry name" value="SAM_MT_TRM10"/>
    <property type="match status" value="1"/>
</dbReference>
<keyword evidence="9" id="KW-0809">Transit peptide</keyword>
<keyword evidence="8" id="KW-0819">tRNA processing</keyword>
<dbReference type="GO" id="GO:0052905">
    <property type="term" value="F:tRNA (guanosine(9)-N1)-methyltransferase activity"/>
    <property type="evidence" value="ECO:0007669"/>
    <property type="project" value="UniProtKB-EC"/>
</dbReference>
<evidence type="ECO:0000256" key="8">
    <source>
        <dbReference type="ARBA" id="ARBA00022694"/>
    </source>
</evidence>
<evidence type="ECO:0000256" key="9">
    <source>
        <dbReference type="ARBA" id="ARBA00022946"/>
    </source>
</evidence>
<evidence type="ECO:0000256" key="4">
    <source>
        <dbReference type="ARBA" id="ARBA00014681"/>
    </source>
</evidence>
<dbReference type="AlphaFoldDB" id="A0A6P3VLH8"/>
<keyword evidence="11" id="KW-0496">Mitochondrion</keyword>
<dbReference type="InterPro" id="IPR028564">
    <property type="entry name" value="MT_TRM10-typ"/>
</dbReference>
<evidence type="ECO:0000256" key="14">
    <source>
        <dbReference type="ARBA" id="ARBA00030623"/>
    </source>
</evidence>
<evidence type="ECO:0000256" key="13">
    <source>
        <dbReference type="ARBA" id="ARBA00029803"/>
    </source>
</evidence>
<keyword evidence="5 23" id="KW-0489">Methyltransferase</keyword>
<dbReference type="InterPro" id="IPR038459">
    <property type="entry name" value="MT_TRM10-typ_sf"/>
</dbReference>
<evidence type="ECO:0000256" key="10">
    <source>
        <dbReference type="ARBA" id="ARBA00023054"/>
    </source>
</evidence>
<dbReference type="InterPro" id="IPR007356">
    <property type="entry name" value="tRNA_m1G_MeTrfase_euk"/>
</dbReference>
<gene>
    <name evidence="23" type="primary">trmt10c</name>
</gene>
<comment type="subcellular location">
    <subcellularLocation>
        <location evidence="1">Mitochondrion</location>
    </subcellularLocation>
</comment>
<dbReference type="CTD" id="54931"/>
<organism evidence="22 23">
    <name type="scientific">Clupea harengus</name>
    <name type="common">Atlantic herring</name>
    <dbReference type="NCBI Taxonomy" id="7950"/>
    <lineage>
        <taxon>Eukaryota</taxon>
        <taxon>Metazoa</taxon>
        <taxon>Chordata</taxon>
        <taxon>Craniata</taxon>
        <taxon>Vertebrata</taxon>
        <taxon>Euteleostomi</taxon>
        <taxon>Actinopterygii</taxon>
        <taxon>Neopterygii</taxon>
        <taxon>Teleostei</taxon>
        <taxon>Clupei</taxon>
        <taxon>Clupeiformes</taxon>
        <taxon>Clupeoidei</taxon>
        <taxon>Clupeidae</taxon>
        <taxon>Clupea</taxon>
    </lineage>
</organism>
<evidence type="ECO:0000256" key="19">
    <source>
        <dbReference type="ARBA" id="ARBA00048481"/>
    </source>
</evidence>
<accession>A0A6P3VLH8</accession>
<evidence type="ECO:0000256" key="20">
    <source>
        <dbReference type="SAM" id="MobiDB-lite"/>
    </source>
</evidence>
<evidence type="ECO:0000256" key="2">
    <source>
        <dbReference type="ARBA" id="ARBA00012794"/>
    </source>
</evidence>
<dbReference type="Gene3D" id="3.40.1280.30">
    <property type="match status" value="1"/>
</dbReference>
<feature type="region of interest" description="Disordered" evidence="20">
    <location>
        <begin position="83"/>
        <end position="106"/>
    </location>
</feature>
<dbReference type="InterPro" id="IPR025812">
    <property type="entry name" value="Trm10_C_MTase_dom"/>
</dbReference>
<dbReference type="EC" id="2.1.1.218" evidence="2"/>
<evidence type="ECO:0000313" key="22">
    <source>
        <dbReference type="Proteomes" id="UP000515152"/>
    </source>
</evidence>
<sequence length="474" mass="54581">MRFVKLSLLNELRPYCHSLLPRLIVKKGYLPASECSGSSLNPFQTPVRSLCTSWPKWKDAPQPKDLESQKLDLDIWKSVMRSQVAHEETPRDSDDDAALGETGVMSKDSPLEATRELVEMWQQAGKRVPEKITNEQLEIVAEHSTKSAKKKYLKFLAIKEGYKKGIKEKQEKKRIERQSEREEVSKEDDEGSSKLRNSFLLPFWQRSFDKLLGWQSVQAMRFGQPLVFDMSYELQMTQRETENTISQLLESEGSNRRSLEPFHLHFCNLNPEGAYHKELLKRYSTETWENLMITASPQRPIDMFPREQLVYLTADSPNVLRTFDHNKVYVIGALVDRSNMPGVSLANAKRLKLATARLPLDEHLRWECGAKNLTLDQMFRILWTVKQTGSWVEALKFVPQRKHSGYPAKKGTNDYKGAEGRPTVPAKKFISKQHSRGGVESKTPLEGPIATLLKNKIAIRSDTHKARKNWWEQD</sequence>
<dbReference type="GO" id="GO:0000049">
    <property type="term" value="F:tRNA binding"/>
    <property type="evidence" value="ECO:0007669"/>
    <property type="project" value="TreeGrafter"/>
</dbReference>
<evidence type="ECO:0000256" key="12">
    <source>
        <dbReference type="ARBA" id="ARBA00029727"/>
    </source>
</evidence>
<reference evidence="23" key="1">
    <citation type="submission" date="2025-08" db="UniProtKB">
        <authorList>
            <consortium name="RefSeq"/>
        </authorList>
    </citation>
    <scope>IDENTIFICATION</scope>
</reference>
<dbReference type="PANTHER" id="PTHR13563">
    <property type="entry name" value="TRNA (GUANINE-9-) METHYLTRANSFERASE"/>
    <property type="match status" value="1"/>
</dbReference>
<dbReference type="GO" id="GO:0005654">
    <property type="term" value="C:nucleoplasm"/>
    <property type="evidence" value="ECO:0007669"/>
    <property type="project" value="TreeGrafter"/>
</dbReference>
<dbReference type="GO" id="GO:0070131">
    <property type="term" value="P:positive regulation of mitochondrial translation"/>
    <property type="evidence" value="ECO:0007669"/>
    <property type="project" value="TreeGrafter"/>
</dbReference>
<dbReference type="OrthoDB" id="9976048at2759"/>
<evidence type="ECO:0000313" key="23">
    <source>
        <dbReference type="RefSeq" id="XP_012675084.2"/>
    </source>
</evidence>
<dbReference type="CDD" id="cd18102">
    <property type="entry name" value="Trm10_MRRP1"/>
    <property type="match status" value="1"/>
</dbReference>
<comment type="catalytic activity">
    <reaction evidence="18">
        <text>guanosine(9) in tRNA + S-adenosyl-L-methionine = N(1)-methylguanosine(9) in tRNA + S-adenosyl-L-homocysteine + H(+)</text>
        <dbReference type="Rhea" id="RHEA:43156"/>
        <dbReference type="Rhea" id="RHEA-COMP:10367"/>
        <dbReference type="Rhea" id="RHEA-COMP:10368"/>
        <dbReference type="ChEBI" id="CHEBI:15378"/>
        <dbReference type="ChEBI" id="CHEBI:57856"/>
        <dbReference type="ChEBI" id="CHEBI:59789"/>
        <dbReference type="ChEBI" id="CHEBI:73542"/>
        <dbReference type="ChEBI" id="CHEBI:74269"/>
        <dbReference type="EC" id="2.1.1.221"/>
    </reaction>
</comment>
<keyword evidence="22" id="KW-1185">Reference proteome</keyword>
<evidence type="ECO:0000256" key="15">
    <source>
        <dbReference type="ARBA" id="ARBA00031759"/>
    </source>
</evidence>
<name>A0A6P3VLH8_CLUHA</name>
<evidence type="ECO:0000259" key="21">
    <source>
        <dbReference type="PROSITE" id="PS51675"/>
    </source>
</evidence>
<evidence type="ECO:0000256" key="11">
    <source>
        <dbReference type="ARBA" id="ARBA00023128"/>
    </source>
</evidence>
<dbReference type="KEGG" id="char:105893245"/>
<evidence type="ECO:0000256" key="3">
    <source>
        <dbReference type="ARBA" id="ARBA00012797"/>
    </source>
</evidence>
<evidence type="ECO:0000256" key="7">
    <source>
        <dbReference type="ARBA" id="ARBA00022691"/>
    </source>
</evidence>
<comment type="catalytic activity">
    <reaction evidence="17">
        <text>adenosine(9) in tRNA + S-adenosyl-L-methionine = N(1)-methyladenosine(9) in tRNA + S-adenosyl-L-homocysteine + H(+)</text>
        <dbReference type="Rhea" id="RHEA:43148"/>
        <dbReference type="Rhea" id="RHEA-COMP:10363"/>
        <dbReference type="Rhea" id="RHEA-COMP:10364"/>
        <dbReference type="ChEBI" id="CHEBI:15378"/>
        <dbReference type="ChEBI" id="CHEBI:57856"/>
        <dbReference type="ChEBI" id="CHEBI:59789"/>
        <dbReference type="ChEBI" id="CHEBI:74411"/>
        <dbReference type="ChEBI" id="CHEBI:74491"/>
        <dbReference type="EC" id="2.1.1.218"/>
    </reaction>
</comment>
<dbReference type="GO" id="GO:0032259">
    <property type="term" value="P:methylation"/>
    <property type="evidence" value="ECO:0007669"/>
    <property type="project" value="UniProtKB-KW"/>
</dbReference>
<keyword evidence="10" id="KW-0175">Coiled coil</keyword>
<comment type="catalytic activity">
    <reaction evidence="19">
        <text>an adenosine in mRNA + S-adenosyl-L-methionine = an N(1)-methyladenosine in mRNA + S-adenosyl-L-homocysteine + H(+)</text>
        <dbReference type="Rhea" id="RHEA:55392"/>
        <dbReference type="Rhea" id="RHEA-COMP:12414"/>
        <dbReference type="Rhea" id="RHEA-COMP:12415"/>
        <dbReference type="ChEBI" id="CHEBI:15378"/>
        <dbReference type="ChEBI" id="CHEBI:57856"/>
        <dbReference type="ChEBI" id="CHEBI:59789"/>
        <dbReference type="ChEBI" id="CHEBI:74411"/>
        <dbReference type="ChEBI" id="CHEBI:74491"/>
    </reaction>
</comment>
<dbReference type="RefSeq" id="XP_012675084.2">
    <property type="nucleotide sequence ID" value="XM_012819630.3"/>
</dbReference>
<evidence type="ECO:0000256" key="1">
    <source>
        <dbReference type="ARBA" id="ARBA00004173"/>
    </source>
</evidence>
<dbReference type="Proteomes" id="UP000515152">
    <property type="component" value="Chromosome 21"/>
</dbReference>
<evidence type="ECO:0000256" key="5">
    <source>
        <dbReference type="ARBA" id="ARBA00022603"/>
    </source>
</evidence>
<evidence type="ECO:0000256" key="18">
    <source>
        <dbReference type="ARBA" id="ARBA00048434"/>
    </source>
</evidence>
<evidence type="ECO:0000256" key="17">
    <source>
        <dbReference type="ARBA" id="ARBA00048278"/>
    </source>
</evidence>